<reference evidence="4" key="1">
    <citation type="submission" date="2021-12" db="EMBL/GenBank/DDBJ databases">
        <title>Prjna785345.</title>
        <authorList>
            <person name="Rujirawat T."/>
            <person name="Krajaejun T."/>
        </authorList>
    </citation>
    <scope>NUCLEOTIDE SEQUENCE</scope>
    <source>
        <strain evidence="4">Pi057C3</strain>
    </source>
</reference>
<sequence>MDDPLCNVPTGATDNNQEDSAGLWRVCRQGSEKLQRLLDPEVYGGSALHTAAIDGRADAVAWLLAEGRDVNARGHGGATALHAAALTDAGTEALPLLLASGADPNAVDAFGFTSLHRAVERESLEAATLLLSSGANVTLPAPGRETPLHLAAYANARDLAQLLLGFGADPFARNGRGVAGFEVGLFDLSAPPFHMS</sequence>
<feature type="repeat" description="ANK" evidence="3">
    <location>
        <begin position="43"/>
        <end position="75"/>
    </location>
</feature>
<dbReference type="PANTHER" id="PTHR24171">
    <property type="entry name" value="ANKYRIN REPEAT DOMAIN-CONTAINING PROTEIN 39-RELATED"/>
    <property type="match status" value="1"/>
</dbReference>
<evidence type="ECO:0008006" key="6">
    <source>
        <dbReference type="Google" id="ProtNLM"/>
    </source>
</evidence>
<dbReference type="SMART" id="SM00248">
    <property type="entry name" value="ANK"/>
    <property type="match status" value="4"/>
</dbReference>
<dbReference type="Pfam" id="PF00023">
    <property type="entry name" value="Ank"/>
    <property type="match status" value="1"/>
</dbReference>
<gene>
    <name evidence="4" type="ORF">P43SY_004806</name>
</gene>
<feature type="repeat" description="ANK" evidence="3">
    <location>
        <begin position="143"/>
        <end position="175"/>
    </location>
</feature>
<dbReference type="Pfam" id="PF12796">
    <property type="entry name" value="Ank_2"/>
    <property type="match status" value="1"/>
</dbReference>
<protein>
    <recommendedName>
        <fullName evidence="6">Ankyrin repeat domain-containing protein</fullName>
    </recommendedName>
</protein>
<organism evidence="4 5">
    <name type="scientific">Pythium insidiosum</name>
    <name type="common">Pythiosis disease agent</name>
    <dbReference type="NCBI Taxonomy" id="114742"/>
    <lineage>
        <taxon>Eukaryota</taxon>
        <taxon>Sar</taxon>
        <taxon>Stramenopiles</taxon>
        <taxon>Oomycota</taxon>
        <taxon>Peronosporomycetes</taxon>
        <taxon>Pythiales</taxon>
        <taxon>Pythiaceae</taxon>
        <taxon>Pythium</taxon>
    </lineage>
</organism>
<dbReference type="SUPFAM" id="SSF48403">
    <property type="entry name" value="Ankyrin repeat"/>
    <property type="match status" value="1"/>
</dbReference>
<feature type="repeat" description="ANK" evidence="3">
    <location>
        <begin position="110"/>
        <end position="142"/>
    </location>
</feature>
<keyword evidence="1" id="KW-0677">Repeat</keyword>
<evidence type="ECO:0000256" key="1">
    <source>
        <dbReference type="ARBA" id="ARBA00022737"/>
    </source>
</evidence>
<dbReference type="Proteomes" id="UP001209570">
    <property type="component" value="Unassembled WGS sequence"/>
</dbReference>
<keyword evidence="5" id="KW-1185">Reference proteome</keyword>
<dbReference type="AlphaFoldDB" id="A0AAD5Q6N4"/>
<name>A0AAD5Q6N4_PYTIN</name>
<accession>A0AAD5Q6N4</accession>
<dbReference type="InterPro" id="IPR036770">
    <property type="entry name" value="Ankyrin_rpt-contain_sf"/>
</dbReference>
<dbReference type="PROSITE" id="PS50297">
    <property type="entry name" value="ANK_REP_REGION"/>
    <property type="match status" value="4"/>
</dbReference>
<dbReference type="PROSITE" id="PS50088">
    <property type="entry name" value="ANK_REPEAT"/>
    <property type="match status" value="4"/>
</dbReference>
<evidence type="ECO:0000256" key="2">
    <source>
        <dbReference type="ARBA" id="ARBA00023043"/>
    </source>
</evidence>
<proteinExistence type="predicted"/>
<keyword evidence="2 3" id="KW-0040">ANK repeat</keyword>
<dbReference type="EMBL" id="JAKCXM010000154">
    <property type="protein sequence ID" value="KAJ0400457.1"/>
    <property type="molecule type" value="Genomic_DNA"/>
</dbReference>
<dbReference type="InterPro" id="IPR002110">
    <property type="entry name" value="Ankyrin_rpt"/>
</dbReference>
<evidence type="ECO:0000256" key="3">
    <source>
        <dbReference type="PROSITE-ProRule" id="PRU00023"/>
    </source>
</evidence>
<feature type="repeat" description="ANK" evidence="3">
    <location>
        <begin position="76"/>
        <end position="109"/>
    </location>
</feature>
<comment type="caution">
    <text evidence="4">The sequence shown here is derived from an EMBL/GenBank/DDBJ whole genome shotgun (WGS) entry which is preliminary data.</text>
</comment>
<dbReference type="Gene3D" id="1.25.40.20">
    <property type="entry name" value="Ankyrin repeat-containing domain"/>
    <property type="match status" value="2"/>
</dbReference>
<evidence type="ECO:0000313" key="4">
    <source>
        <dbReference type="EMBL" id="KAJ0400457.1"/>
    </source>
</evidence>
<evidence type="ECO:0000313" key="5">
    <source>
        <dbReference type="Proteomes" id="UP001209570"/>
    </source>
</evidence>